<feature type="compositionally biased region" description="Basic and acidic residues" evidence="1">
    <location>
        <begin position="47"/>
        <end position="59"/>
    </location>
</feature>
<keyword evidence="3" id="KW-1185">Reference proteome</keyword>
<evidence type="ECO:0000313" key="3">
    <source>
        <dbReference type="Proteomes" id="UP000756132"/>
    </source>
</evidence>
<sequence>MANKRRKGWQLPKDSDEEEVTRNTSGALKKRMRAPVATFAKKPRTIVTEDKTDEPELSKSLKACKMHTLLSRRHQFGTFSSADPNATAQVVPSPKDGDSDEDDEDDDDDTYDDGDEREGEDERTPKITSKQSTWGAPVMNDKSRTGDHGVPDPTAGYGQHAAKRFRDMVDLTANSEDDAAVKALTPSKSRNSSFKVKRRRTARSAVDGKAVEKQFVPPKDLQYISAVYD</sequence>
<reference evidence="2" key="1">
    <citation type="submission" date="2021-12" db="EMBL/GenBank/DDBJ databases">
        <authorList>
            <person name="Zaccaron A."/>
            <person name="Stergiopoulos I."/>
        </authorList>
    </citation>
    <scope>NUCLEOTIDE SEQUENCE</scope>
    <source>
        <strain evidence="2">Race5_Kim</strain>
    </source>
</reference>
<evidence type="ECO:0000256" key="1">
    <source>
        <dbReference type="SAM" id="MobiDB-lite"/>
    </source>
</evidence>
<protein>
    <submittedName>
        <fullName evidence="2">Uncharacterized protein</fullName>
    </submittedName>
</protein>
<gene>
    <name evidence="2" type="ORF">CLAFUR5_05271</name>
</gene>
<evidence type="ECO:0000313" key="2">
    <source>
        <dbReference type="EMBL" id="UJO16970.1"/>
    </source>
</evidence>
<feature type="region of interest" description="Disordered" evidence="1">
    <location>
        <begin position="41"/>
        <end position="60"/>
    </location>
</feature>
<feature type="region of interest" description="Disordered" evidence="1">
    <location>
        <begin position="1"/>
        <end position="35"/>
    </location>
</feature>
<accession>A0A9Q8LGB3</accession>
<feature type="region of interest" description="Disordered" evidence="1">
    <location>
        <begin position="75"/>
        <end position="161"/>
    </location>
</feature>
<dbReference type="EMBL" id="CP090166">
    <property type="protein sequence ID" value="UJO16970.1"/>
    <property type="molecule type" value="Genomic_DNA"/>
</dbReference>
<feature type="compositionally biased region" description="Basic and acidic residues" evidence="1">
    <location>
        <begin position="141"/>
        <end position="150"/>
    </location>
</feature>
<feature type="region of interest" description="Disordered" evidence="1">
    <location>
        <begin position="186"/>
        <end position="205"/>
    </location>
</feature>
<feature type="compositionally biased region" description="Acidic residues" evidence="1">
    <location>
        <begin position="98"/>
        <end position="119"/>
    </location>
</feature>
<dbReference type="KEGG" id="ffu:CLAFUR5_05271"/>
<dbReference type="GeneID" id="71985149"/>
<dbReference type="RefSeq" id="XP_047761336.1">
    <property type="nucleotide sequence ID" value="XM_047904419.1"/>
</dbReference>
<name>A0A9Q8LGB3_PASFU</name>
<dbReference type="Proteomes" id="UP000756132">
    <property type="component" value="Chromosome 4"/>
</dbReference>
<feature type="compositionally biased region" description="Polar residues" evidence="1">
    <location>
        <begin position="77"/>
        <end position="90"/>
    </location>
</feature>
<reference evidence="2" key="2">
    <citation type="journal article" date="2022" name="Microb. Genom.">
        <title>A chromosome-scale genome assembly of the tomato pathogen Cladosporium fulvum reveals a compartmentalized genome architecture and the presence of a dispensable chromosome.</title>
        <authorList>
            <person name="Zaccaron A.Z."/>
            <person name="Chen L.H."/>
            <person name="Samaras A."/>
            <person name="Stergiopoulos I."/>
        </authorList>
    </citation>
    <scope>NUCLEOTIDE SEQUENCE</scope>
    <source>
        <strain evidence="2">Race5_Kim</strain>
    </source>
</reference>
<proteinExistence type="predicted"/>
<organism evidence="2 3">
    <name type="scientific">Passalora fulva</name>
    <name type="common">Tomato leaf mold</name>
    <name type="synonym">Cladosporium fulvum</name>
    <dbReference type="NCBI Taxonomy" id="5499"/>
    <lineage>
        <taxon>Eukaryota</taxon>
        <taxon>Fungi</taxon>
        <taxon>Dikarya</taxon>
        <taxon>Ascomycota</taxon>
        <taxon>Pezizomycotina</taxon>
        <taxon>Dothideomycetes</taxon>
        <taxon>Dothideomycetidae</taxon>
        <taxon>Mycosphaerellales</taxon>
        <taxon>Mycosphaerellaceae</taxon>
        <taxon>Fulvia</taxon>
    </lineage>
</organism>
<dbReference type="AlphaFoldDB" id="A0A9Q8LGB3"/>